<keyword evidence="2" id="KW-0964">Secreted</keyword>
<dbReference type="OrthoDB" id="5426877at2759"/>
<name>A0A1L9S7I2_9EURO</name>
<dbReference type="InterPro" id="IPR003284">
    <property type="entry name" value="Sal_SpvB"/>
</dbReference>
<feature type="domain" description="Insecticide toxin TcdB middle/N-terminal" evidence="6">
    <location>
        <begin position="757"/>
        <end position="893"/>
    </location>
</feature>
<dbReference type="Gene3D" id="2.180.10.10">
    <property type="entry name" value="RHS repeat-associated core"/>
    <property type="match status" value="1"/>
</dbReference>
<keyword evidence="8" id="KW-1185">Reference proteome</keyword>
<protein>
    <recommendedName>
        <fullName evidence="9">Insecticide toxin TcdB middle/N-terminal domain-containing protein</fullName>
    </recommendedName>
</protein>
<dbReference type="InterPro" id="IPR022385">
    <property type="entry name" value="Rhs_assc_core"/>
</dbReference>
<dbReference type="SUPFAM" id="SSF69318">
    <property type="entry name" value="Integrin alpha N-terminal domain"/>
    <property type="match status" value="1"/>
</dbReference>
<evidence type="ECO:0000256" key="1">
    <source>
        <dbReference type="ARBA" id="ARBA00004613"/>
    </source>
</evidence>
<dbReference type="VEuPathDB" id="FungiDB:ASPZODRAFT_74951"/>
<feature type="compositionally biased region" description="Low complexity" evidence="4">
    <location>
        <begin position="36"/>
        <end position="61"/>
    </location>
</feature>
<sequence>MWNFPATKTTTSTSTPAPSSSDNNHHHHHHHHHNNDSNSTINNNDNIINNNPPTTSTSDNNGSQGGHRSISPQFSVNPVNGTMSLSLPIHTTAGRSGFGPQLSLSYDSGNGNGPFGVGWQMSMMGVGVSRKVSKGIPRYDDSDVFLLSGLEDLVPLGTPTLVGAHHRVQQYRPRVESEKKILRIERWTRIDDDDDDDDGDDVHWRTISAENETTFYGETDESRIMEREGKSSRIFFWLISRTVDALGNAIHFEYKAENAEGLDELDDSRSLCETLRPAEARTRVRYLKRILYGNCQPSRDLDTWNIIKLANNNDDDDDDIKNWLFEVVFDYGDHDAENPTPAEQQAWEMRAAPYSTCCSGFELRYYRLCQRVLMFHHFPRETGRSHALVASTRFQYTESNGVTLIQSVITTGSLPATATRKTGEGYYHESLPPVEFEYTPALEVDRAAALEIQELPRDTLHQMSSSGVGWTTEWVDLDGEGMPGVLLIIENGAWWYQRNELPKTLASSDCSYSSLGPLRQLHLQPQGGGGQHYLEDLEHTGHMDVVFMDAMGVPTGFFERTPDGEWAAFQSMTSVPQLSLSDQSTKRVDLTGNGLPDLLHQEPTGCLVWYECLGKAGYASARPVVVGKSSSSTLDHPPCLVSPDAARIGTYLADMTGDGLSDLVEVRQGRVVYWPNHVHGQFGAPVLMGHSPIFTEHGEFSPARLRLAGVFGSGTTDLIYLPPSGGIHVYFNEAGNRWSERMVIPQVPALTDSDIASVFMLDLLGCGTTSCLCWNDRDRGTLRFVNLAAGGGGGGGTKPHLMAEYRNGIGATTAITYQPSTHYYLADEEAGTPWTSRLSFPVHCVSRVTMHDHIAQTARSSRYAYHNGRYDGVEREFRGFGVVEHWDEELFGGTGDQTTAAAAAATYLRRSPIHTKQWYHTGAANDTDNNNLHNAWHRSQGAAGHKLPPNLAQEEEQKQYEVHRALKGQKLREEVYSDDGSPRAAIPYCVTEFSHQVICCNDSSRSSSTAAGIGIAGTGKGPGCYRVVPRESVKTLYEREEAGTPRIEREMVLQIDSYGNVLKSLTITHGRPSAAAAAEGQAVSWGVYMENTMTNDVNEIHCFQAPQLAATRRYAVRGLTDSQITDLDGLAAADCALLRTIEEVPYNTPNTTDGLCKKSLVQETRQYFFDGRLCDRLDLGVIEAFSMLDQSYELALTGEILHTNFVSTGLLDIKMLPTTLAQAGYVRLDNDDDDDRDAADDDRWWTPSERKEFATDESNRRLELARRSFYLPTVVVDVFGNRTTQVLDAYYHLPVEIIDAEGHTIRFRNDYWHVQPCEITDINGNRLQVALDAFGSTVGMAQLGKTHEQQLGDSLEGFAAIVTPEELEAFIQNPTGEISTRLLAGAGQRTLYYPGRYYDHAAQDRVVPPFTADISCDTYGRERTANAALTVAITYLDGAGKPLQTTTLCIQDLSSEQWRISEWTIHDSRGNPVRICQPSFAADHHFRFEANIDSPKTTKLMDPLDRVIGVLNADHTWSKVRHTPWGQVAYDAGATLRIDDPALDEDAGSFFRCLERSEYFPSWLQRHPAQLEDPDVIRQCDVYATKRAITHLDARGQVILQEMELGDGQVLRLRREYDGAGHAIVQYDAAQRLAQRVCYDMQSRPISTKMLDAGDTTVLLDCMGQPLLRWNQLSIRFRHVYDSLRREREMWMKDDRREDEEVKEVLLHRITYDSHRGPQSAALNRRGKISVIEDQSGRLEYTHYDFRGQCVRQECQMAQEYRNALDWRQPVALEPRRYVSRATFDALGREIEAVDPTGCVTTRAYDLTGNLRALSARAEGQSDPVPLVVEMRYSPDKLVLHVRYGNGVRLHQRYDRETRRMLQKTLLRGGVASQETIQDVQYRYDCMGRLIWKSDVAQASHHFRNSRTDPTWTFAYDALGQLVEATGREQLNARNGGGFHLLPHQPQGRPSPTGKIGETCQYRERYRYDNVGNMLAMHHEAVNMPSVAGWTRRFEYAEASNLQPGVMGNRLSFTRTGRNVERYQYDSDRGCMTGMAGYSELTWDHLDQLRSSSRQQAMAGIPERTWYVYNMAGIRVRKVTERGVSRVSAETTSPQRLKETIFVSGVDICRKYRGDGQKVRETTQNNILGDMGTPGPRQGRDSLLIRYQSGDNLELDDGGRLLSYEEYTPFGTTILYMGVDQIKAPRRYRFAAYERDHETGLCYCHRRYYAPWLGRWTSVDPLGTVDGPNLYRYVANDPVNKHDPSGT</sequence>
<feature type="domain" description="Insecticide toxin TcdB middle/C-terminal" evidence="5">
    <location>
        <begin position="962"/>
        <end position="1076"/>
    </location>
</feature>
<feature type="region of interest" description="Disordered" evidence="4">
    <location>
        <begin position="1"/>
        <end position="77"/>
    </location>
</feature>
<dbReference type="STRING" id="1073090.A0A1L9S7I2"/>
<dbReference type="EMBL" id="KV878354">
    <property type="protein sequence ID" value="OJJ43116.1"/>
    <property type="molecule type" value="Genomic_DNA"/>
</dbReference>
<dbReference type="PANTHER" id="PTHR32305">
    <property type="match status" value="1"/>
</dbReference>
<evidence type="ECO:0000259" key="5">
    <source>
        <dbReference type="Pfam" id="PF12255"/>
    </source>
</evidence>
<dbReference type="PRINTS" id="PR01341">
    <property type="entry name" value="SALSPVBPROT"/>
</dbReference>
<feature type="compositionally biased region" description="Low complexity" evidence="4">
    <location>
        <begin position="1"/>
        <end position="22"/>
    </location>
</feature>
<dbReference type="Pfam" id="PF12255">
    <property type="entry name" value="TcdB_toxin_midC"/>
    <property type="match status" value="1"/>
</dbReference>
<dbReference type="GO" id="GO:0005737">
    <property type="term" value="C:cytoplasm"/>
    <property type="evidence" value="ECO:0007669"/>
    <property type="project" value="InterPro"/>
</dbReference>
<dbReference type="GO" id="GO:0005576">
    <property type="term" value="C:extracellular region"/>
    <property type="evidence" value="ECO:0007669"/>
    <property type="project" value="UniProtKB-SubCell"/>
</dbReference>
<dbReference type="InterPro" id="IPR022045">
    <property type="entry name" value="TcdB_toxin_mid/N"/>
</dbReference>
<dbReference type="InterPro" id="IPR028994">
    <property type="entry name" value="Integrin_alpha_N"/>
</dbReference>
<evidence type="ECO:0000256" key="3">
    <source>
        <dbReference type="ARBA" id="ARBA00023026"/>
    </source>
</evidence>
<evidence type="ECO:0000259" key="6">
    <source>
        <dbReference type="Pfam" id="PF12256"/>
    </source>
</evidence>
<dbReference type="Proteomes" id="UP000184188">
    <property type="component" value="Unassembled WGS sequence"/>
</dbReference>
<accession>A0A1L9S7I2</accession>
<dbReference type="Pfam" id="PF03534">
    <property type="entry name" value="SpvB"/>
    <property type="match status" value="1"/>
</dbReference>
<dbReference type="GeneID" id="34616470"/>
<dbReference type="RefSeq" id="XP_022577626.1">
    <property type="nucleotide sequence ID" value="XM_022730006.1"/>
</dbReference>
<evidence type="ECO:0000256" key="2">
    <source>
        <dbReference type="ARBA" id="ARBA00022525"/>
    </source>
</evidence>
<proteinExistence type="predicted"/>
<evidence type="ECO:0000256" key="4">
    <source>
        <dbReference type="SAM" id="MobiDB-lite"/>
    </source>
</evidence>
<dbReference type="InterPro" id="IPR022044">
    <property type="entry name" value="TcdB_toxin_mid/C"/>
</dbReference>
<reference evidence="8" key="1">
    <citation type="journal article" date="2017" name="Genome Biol.">
        <title>Comparative genomics reveals high biological diversity and specific adaptations in the industrially and medically important fungal genus Aspergillus.</title>
        <authorList>
            <person name="de Vries R.P."/>
            <person name="Riley R."/>
            <person name="Wiebenga A."/>
            <person name="Aguilar-Osorio G."/>
            <person name="Amillis S."/>
            <person name="Uchima C.A."/>
            <person name="Anderluh G."/>
            <person name="Asadollahi M."/>
            <person name="Askin M."/>
            <person name="Barry K."/>
            <person name="Battaglia E."/>
            <person name="Bayram O."/>
            <person name="Benocci T."/>
            <person name="Braus-Stromeyer S.A."/>
            <person name="Caldana C."/>
            <person name="Canovas D."/>
            <person name="Cerqueira G.C."/>
            <person name="Chen F."/>
            <person name="Chen W."/>
            <person name="Choi C."/>
            <person name="Clum A."/>
            <person name="Dos Santos R.A."/>
            <person name="Damasio A.R."/>
            <person name="Diallinas G."/>
            <person name="Emri T."/>
            <person name="Fekete E."/>
            <person name="Flipphi M."/>
            <person name="Freyberg S."/>
            <person name="Gallo A."/>
            <person name="Gournas C."/>
            <person name="Habgood R."/>
            <person name="Hainaut M."/>
            <person name="Harispe M.L."/>
            <person name="Henrissat B."/>
            <person name="Hilden K.S."/>
            <person name="Hope R."/>
            <person name="Hossain A."/>
            <person name="Karabika E."/>
            <person name="Karaffa L."/>
            <person name="Karanyi Z."/>
            <person name="Krasevec N."/>
            <person name="Kuo A."/>
            <person name="Kusch H."/>
            <person name="LaButti K."/>
            <person name="Lagendijk E.L."/>
            <person name="Lapidus A."/>
            <person name="Levasseur A."/>
            <person name="Lindquist E."/>
            <person name="Lipzen A."/>
            <person name="Logrieco A.F."/>
            <person name="MacCabe A."/>
            <person name="Maekelae M.R."/>
            <person name="Malavazi I."/>
            <person name="Melin P."/>
            <person name="Meyer V."/>
            <person name="Mielnichuk N."/>
            <person name="Miskei M."/>
            <person name="Molnar A.P."/>
            <person name="Mule G."/>
            <person name="Ngan C.Y."/>
            <person name="Orejas M."/>
            <person name="Orosz E."/>
            <person name="Ouedraogo J.P."/>
            <person name="Overkamp K.M."/>
            <person name="Park H.-S."/>
            <person name="Perrone G."/>
            <person name="Piumi F."/>
            <person name="Punt P.J."/>
            <person name="Ram A.F."/>
            <person name="Ramon A."/>
            <person name="Rauscher S."/>
            <person name="Record E."/>
            <person name="Riano-Pachon D.M."/>
            <person name="Robert V."/>
            <person name="Roehrig J."/>
            <person name="Ruller R."/>
            <person name="Salamov A."/>
            <person name="Salih N.S."/>
            <person name="Samson R.A."/>
            <person name="Sandor E."/>
            <person name="Sanguinetti M."/>
            <person name="Schuetze T."/>
            <person name="Sepcic K."/>
            <person name="Shelest E."/>
            <person name="Sherlock G."/>
            <person name="Sophianopoulou V."/>
            <person name="Squina F.M."/>
            <person name="Sun H."/>
            <person name="Susca A."/>
            <person name="Todd R.B."/>
            <person name="Tsang A."/>
            <person name="Unkles S.E."/>
            <person name="van de Wiele N."/>
            <person name="van Rossen-Uffink D."/>
            <person name="Oliveira J.V."/>
            <person name="Vesth T.C."/>
            <person name="Visser J."/>
            <person name="Yu J.-H."/>
            <person name="Zhou M."/>
            <person name="Andersen M.R."/>
            <person name="Archer D.B."/>
            <person name="Baker S.E."/>
            <person name="Benoit I."/>
            <person name="Brakhage A.A."/>
            <person name="Braus G.H."/>
            <person name="Fischer R."/>
            <person name="Frisvad J.C."/>
            <person name="Goldman G.H."/>
            <person name="Houbraken J."/>
            <person name="Oakley B."/>
            <person name="Pocsi I."/>
            <person name="Scazzocchio C."/>
            <person name="Seiboth B."/>
            <person name="vanKuyk P.A."/>
            <person name="Wortman J."/>
            <person name="Dyer P.S."/>
            <person name="Grigoriev I.V."/>
        </authorList>
    </citation>
    <scope>NUCLEOTIDE SEQUENCE [LARGE SCALE GENOMIC DNA]</scope>
    <source>
        <strain evidence="8">CBS 506.65</strain>
    </source>
</reference>
<dbReference type="PANTHER" id="PTHR32305:SF15">
    <property type="entry name" value="PROTEIN RHSA-RELATED"/>
    <property type="match status" value="1"/>
</dbReference>
<dbReference type="NCBIfam" id="TIGR03696">
    <property type="entry name" value="Rhs_assc_core"/>
    <property type="match status" value="1"/>
</dbReference>
<evidence type="ECO:0008006" key="9">
    <source>
        <dbReference type="Google" id="ProtNLM"/>
    </source>
</evidence>
<evidence type="ECO:0000313" key="8">
    <source>
        <dbReference type="Proteomes" id="UP000184188"/>
    </source>
</evidence>
<comment type="subcellular location">
    <subcellularLocation>
        <location evidence="1">Secreted</location>
    </subcellularLocation>
</comment>
<keyword evidence="3" id="KW-0843">Virulence</keyword>
<gene>
    <name evidence="7" type="ORF">ASPZODRAFT_74951</name>
</gene>
<organism evidence="7 8">
    <name type="scientific">Penicilliopsis zonata CBS 506.65</name>
    <dbReference type="NCBI Taxonomy" id="1073090"/>
    <lineage>
        <taxon>Eukaryota</taxon>
        <taxon>Fungi</taxon>
        <taxon>Dikarya</taxon>
        <taxon>Ascomycota</taxon>
        <taxon>Pezizomycotina</taxon>
        <taxon>Eurotiomycetes</taxon>
        <taxon>Eurotiomycetidae</taxon>
        <taxon>Eurotiales</taxon>
        <taxon>Aspergillaceae</taxon>
        <taxon>Penicilliopsis</taxon>
    </lineage>
</organism>
<dbReference type="InterPro" id="IPR050708">
    <property type="entry name" value="T6SS_VgrG/RHS"/>
</dbReference>
<dbReference type="Pfam" id="PF12256">
    <property type="entry name" value="TcdB_toxin_midN"/>
    <property type="match status" value="1"/>
</dbReference>
<feature type="non-terminal residue" evidence="7">
    <location>
        <position position="2247"/>
    </location>
</feature>
<evidence type="ECO:0000313" key="7">
    <source>
        <dbReference type="EMBL" id="OJJ43116.1"/>
    </source>
</evidence>